<sequence length="65" mass="7146">MTHQRHYRTNVVGGPGSFVMQVSNPQEMTEAFLAKFRLDVAGLSDATTSDERFLSADATTNDLDP</sequence>
<gene>
    <name evidence="1" type="ORF">FS320_39455</name>
</gene>
<comment type="caution">
    <text evidence="1">The sequence shown here is derived from an EMBL/GenBank/DDBJ whole genome shotgun (WGS) entry which is preliminary data.</text>
</comment>
<proteinExistence type="predicted"/>
<keyword evidence="2" id="KW-1185">Reference proteome</keyword>
<dbReference type="AlphaFoldDB" id="A0A5N7MV53"/>
<dbReference type="Proteomes" id="UP000403266">
    <property type="component" value="Unassembled WGS sequence"/>
</dbReference>
<name>A0A5N7MV53_9HYPH</name>
<organism evidence="1 2">
    <name type="scientific">Microvirga tunisiensis</name>
    <dbReference type="NCBI Taxonomy" id="2108360"/>
    <lineage>
        <taxon>Bacteria</taxon>
        <taxon>Pseudomonadati</taxon>
        <taxon>Pseudomonadota</taxon>
        <taxon>Alphaproteobacteria</taxon>
        <taxon>Hyphomicrobiales</taxon>
        <taxon>Methylobacteriaceae</taxon>
        <taxon>Microvirga</taxon>
    </lineage>
</organism>
<dbReference type="EMBL" id="VOSK01000468">
    <property type="protein sequence ID" value="MPR30865.1"/>
    <property type="molecule type" value="Genomic_DNA"/>
</dbReference>
<reference evidence="1 2" key="1">
    <citation type="journal article" date="2019" name="Syst. Appl. Microbiol.">
        <title>Microvirga tunisiensis sp. nov., a root nodule symbiotic bacterium isolated from Lupinus micranthus and L. luteus grown in Northern Tunisia.</title>
        <authorList>
            <person name="Msaddak A."/>
            <person name="Rejili M."/>
            <person name="Duran D."/>
            <person name="Mars M."/>
            <person name="Palacios J.M."/>
            <person name="Ruiz-Argueso T."/>
            <person name="Rey L."/>
            <person name="Imperial J."/>
        </authorList>
    </citation>
    <scope>NUCLEOTIDE SEQUENCE [LARGE SCALE GENOMIC DNA]</scope>
    <source>
        <strain evidence="1 2">Lmie10</strain>
    </source>
</reference>
<protein>
    <submittedName>
        <fullName evidence="1">DUF1194 domain-containing protein</fullName>
    </submittedName>
</protein>
<accession>A0A5N7MV53</accession>
<evidence type="ECO:0000313" key="2">
    <source>
        <dbReference type="Proteomes" id="UP000403266"/>
    </source>
</evidence>
<evidence type="ECO:0000313" key="1">
    <source>
        <dbReference type="EMBL" id="MPR30865.1"/>
    </source>
</evidence>